<protein>
    <submittedName>
        <fullName evidence="1">Uncharacterized protein</fullName>
    </submittedName>
</protein>
<accession>A0AAV7V4D1</accession>
<reference evidence="1" key="1">
    <citation type="journal article" date="2022" name="bioRxiv">
        <title>Sequencing and chromosome-scale assembly of the giantPleurodeles waltlgenome.</title>
        <authorList>
            <person name="Brown T."/>
            <person name="Elewa A."/>
            <person name="Iarovenko S."/>
            <person name="Subramanian E."/>
            <person name="Araus A.J."/>
            <person name="Petzold A."/>
            <person name="Susuki M."/>
            <person name="Suzuki K.-i.T."/>
            <person name="Hayashi T."/>
            <person name="Toyoda A."/>
            <person name="Oliveira C."/>
            <person name="Osipova E."/>
            <person name="Leigh N.D."/>
            <person name="Simon A."/>
            <person name="Yun M.H."/>
        </authorList>
    </citation>
    <scope>NUCLEOTIDE SEQUENCE</scope>
    <source>
        <strain evidence="1">20211129_DDA</strain>
        <tissue evidence="1">Liver</tissue>
    </source>
</reference>
<gene>
    <name evidence="1" type="ORF">NDU88_004914</name>
</gene>
<keyword evidence="2" id="KW-1185">Reference proteome</keyword>
<dbReference type="Proteomes" id="UP001066276">
    <property type="component" value="Chromosome 2_2"/>
</dbReference>
<organism evidence="1 2">
    <name type="scientific">Pleurodeles waltl</name>
    <name type="common">Iberian ribbed newt</name>
    <dbReference type="NCBI Taxonomy" id="8319"/>
    <lineage>
        <taxon>Eukaryota</taxon>
        <taxon>Metazoa</taxon>
        <taxon>Chordata</taxon>
        <taxon>Craniata</taxon>
        <taxon>Vertebrata</taxon>
        <taxon>Euteleostomi</taxon>
        <taxon>Amphibia</taxon>
        <taxon>Batrachia</taxon>
        <taxon>Caudata</taxon>
        <taxon>Salamandroidea</taxon>
        <taxon>Salamandridae</taxon>
        <taxon>Pleurodelinae</taxon>
        <taxon>Pleurodeles</taxon>
    </lineage>
</organism>
<evidence type="ECO:0000313" key="1">
    <source>
        <dbReference type="EMBL" id="KAJ1195646.1"/>
    </source>
</evidence>
<evidence type="ECO:0000313" key="2">
    <source>
        <dbReference type="Proteomes" id="UP001066276"/>
    </source>
</evidence>
<dbReference type="EMBL" id="JANPWB010000004">
    <property type="protein sequence ID" value="KAJ1195646.1"/>
    <property type="molecule type" value="Genomic_DNA"/>
</dbReference>
<name>A0AAV7V4D1_PLEWA</name>
<dbReference type="AlphaFoldDB" id="A0AAV7V4D1"/>
<comment type="caution">
    <text evidence="1">The sequence shown here is derived from an EMBL/GenBank/DDBJ whole genome shotgun (WGS) entry which is preliminary data.</text>
</comment>
<sequence length="142" mass="14591">MVGRLTFWGSPVIHGASVGLLTHDEVSSRALQKEARGGSGLRWSAGWVPGAALACASLRGGPWFVVRCARASAAPVASTAGGRAGSWPVNLGLANLARRESSHWGPAGPDRRRGLNRVASMGGNVAAVGSGDEFLPQLPAVR</sequence>
<proteinExistence type="predicted"/>